<gene>
    <name evidence="4" type="ORF">VFH_I337000</name>
</gene>
<dbReference type="Proteomes" id="UP001157006">
    <property type="component" value="Chromosome 1L"/>
</dbReference>
<dbReference type="Gene3D" id="3.40.850.10">
    <property type="entry name" value="Kinesin motor domain"/>
    <property type="match status" value="1"/>
</dbReference>
<dbReference type="GO" id="GO:0007018">
    <property type="term" value="P:microtubule-based movement"/>
    <property type="evidence" value="ECO:0007669"/>
    <property type="project" value="InterPro"/>
</dbReference>
<evidence type="ECO:0000256" key="1">
    <source>
        <dbReference type="ARBA" id="ARBA00023175"/>
    </source>
</evidence>
<name>A0AAV0YV84_VICFA</name>
<evidence type="ECO:0000313" key="5">
    <source>
        <dbReference type="Proteomes" id="UP001157006"/>
    </source>
</evidence>
<dbReference type="GO" id="GO:0008017">
    <property type="term" value="F:microtubule binding"/>
    <property type="evidence" value="ECO:0007669"/>
    <property type="project" value="InterPro"/>
</dbReference>
<keyword evidence="1" id="KW-0505">Motor protein</keyword>
<keyword evidence="2" id="KW-0812">Transmembrane</keyword>
<reference evidence="4 5" key="1">
    <citation type="submission" date="2023-01" db="EMBL/GenBank/DDBJ databases">
        <authorList>
            <person name="Kreplak J."/>
        </authorList>
    </citation>
    <scope>NUCLEOTIDE SEQUENCE [LARGE SCALE GENOMIC DNA]</scope>
</reference>
<organism evidence="4 5">
    <name type="scientific">Vicia faba</name>
    <name type="common">Broad bean</name>
    <name type="synonym">Faba vulgaris</name>
    <dbReference type="NCBI Taxonomy" id="3906"/>
    <lineage>
        <taxon>Eukaryota</taxon>
        <taxon>Viridiplantae</taxon>
        <taxon>Streptophyta</taxon>
        <taxon>Embryophyta</taxon>
        <taxon>Tracheophyta</taxon>
        <taxon>Spermatophyta</taxon>
        <taxon>Magnoliopsida</taxon>
        <taxon>eudicotyledons</taxon>
        <taxon>Gunneridae</taxon>
        <taxon>Pentapetalae</taxon>
        <taxon>rosids</taxon>
        <taxon>fabids</taxon>
        <taxon>Fabales</taxon>
        <taxon>Fabaceae</taxon>
        <taxon>Papilionoideae</taxon>
        <taxon>50 kb inversion clade</taxon>
        <taxon>NPAAA clade</taxon>
        <taxon>Hologalegina</taxon>
        <taxon>IRL clade</taxon>
        <taxon>Fabeae</taxon>
        <taxon>Vicia</taxon>
    </lineage>
</organism>
<keyword evidence="2" id="KW-0472">Membrane</keyword>
<dbReference type="AlphaFoldDB" id="A0AAV0YV84"/>
<proteinExistence type="predicted"/>
<dbReference type="GO" id="GO:0005524">
    <property type="term" value="F:ATP binding"/>
    <property type="evidence" value="ECO:0007669"/>
    <property type="project" value="InterPro"/>
</dbReference>
<feature type="transmembrane region" description="Helical" evidence="2">
    <location>
        <begin position="20"/>
        <end position="39"/>
    </location>
</feature>
<protein>
    <recommendedName>
        <fullName evidence="3">Kinesin motor domain-containing protein</fullName>
    </recommendedName>
</protein>
<dbReference type="GO" id="GO:0003777">
    <property type="term" value="F:microtubule motor activity"/>
    <property type="evidence" value="ECO:0007669"/>
    <property type="project" value="InterPro"/>
</dbReference>
<evidence type="ECO:0000259" key="3">
    <source>
        <dbReference type="Pfam" id="PF00225"/>
    </source>
</evidence>
<dbReference type="InterPro" id="IPR001752">
    <property type="entry name" value="Kinesin_motor_dom"/>
</dbReference>
<dbReference type="SUPFAM" id="SSF52540">
    <property type="entry name" value="P-loop containing nucleoside triphosphate hydrolases"/>
    <property type="match status" value="1"/>
</dbReference>
<feature type="domain" description="Kinesin motor" evidence="3">
    <location>
        <begin position="83"/>
        <end position="108"/>
    </location>
</feature>
<sequence>MFVCQLYLQRKWFPMHTHLSHFLSLSLSISISLFSFMFVSRKQTLIRLRFNFCSESTLDMARPSEVVKDINDREELWNISIRKVCMFAYDQTGSGKTYTMMGKPGHPGGKGFIAVNYVVKHTVNAKVCRRGKVWYQVNQKTSFSIATEICAIDHIHR</sequence>
<dbReference type="InterPro" id="IPR036961">
    <property type="entry name" value="Kinesin_motor_dom_sf"/>
</dbReference>
<evidence type="ECO:0000313" key="4">
    <source>
        <dbReference type="EMBL" id="CAI8588210.1"/>
    </source>
</evidence>
<keyword evidence="2" id="KW-1133">Transmembrane helix</keyword>
<keyword evidence="5" id="KW-1185">Reference proteome</keyword>
<dbReference type="Pfam" id="PF00225">
    <property type="entry name" value="Kinesin"/>
    <property type="match status" value="1"/>
</dbReference>
<dbReference type="EMBL" id="OX451736">
    <property type="protein sequence ID" value="CAI8588210.1"/>
    <property type="molecule type" value="Genomic_DNA"/>
</dbReference>
<evidence type="ECO:0000256" key="2">
    <source>
        <dbReference type="SAM" id="Phobius"/>
    </source>
</evidence>
<accession>A0AAV0YV84</accession>
<dbReference type="InterPro" id="IPR027417">
    <property type="entry name" value="P-loop_NTPase"/>
</dbReference>